<evidence type="ECO:0000313" key="9">
    <source>
        <dbReference type="Proteomes" id="UP000252519"/>
    </source>
</evidence>
<protein>
    <submittedName>
        <fullName evidence="8">Chitin binding Peritrophin-A domain protein</fullName>
    </submittedName>
</protein>
<keyword evidence="9" id="KW-1185">Reference proteome</keyword>
<dbReference type="InterPro" id="IPR002557">
    <property type="entry name" value="Chitin-bd_dom"/>
</dbReference>
<keyword evidence="6" id="KW-0325">Glycoprotein</keyword>
<dbReference type="GO" id="GO:0005576">
    <property type="term" value="C:extracellular region"/>
    <property type="evidence" value="ECO:0007669"/>
    <property type="project" value="InterPro"/>
</dbReference>
<dbReference type="SMART" id="SM00494">
    <property type="entry name" value="ChtBD2"/>
    <property type="match status" value="2"/>
</dbReference>
<evidence type="ECO:0000256" key="5">
    <source>
        <dbReference type="ARBA" id="ARBA00023157"/>
    </source>
</evidence>
<evidence type="ECO:0000313" key="8">
    <source>
        <dbReference type="EMBL" id="RCN46138.1"/>
    </source>
</evidence>
<accession>A0A368GR99</accession>
<dbReference type="Gene3D" id="2.170.140.10">
    <property type="entry name" value="Chitin binding domain"/>
    <property type="match status" value="1"/>
</dbReference>
<keyword evidence="5" id="KW-1015">Disulfide bond</keyword>
<reference evidence="8 9" key="1">
    <citation type="submission" date="2014-10" db="EMBL/GenBank/DDBJ databases">
        <title>Draft genome of the hookworm Ancylostoma caninum.</title>
        <authorList>
            <person name="Mitreva M."/>
        </authorList>
    </citation>
    <scope>NUCLEOTIDE SEQUENCE [LARGE SCALE GENOMIC DNA]</scope>
    <source>
        <strain evidence="8 9">Baltimore</strain>
    </source>
</reference>
<evidence type="ECO:0000256" key="2">
    <source>
        <dbReference type="ARBA" id="ARBA00022669"/>
    </source>
</evidence>
<dbReference type="Pfam" id="PF01607">
    <property type="entry name" value="CBM_14"/>
    <property type="match status" value="2"/>
</dbReference>
<proteinExistence type="predicted"/>
<keyword evidence="2" id="KW-0147">Chitin-binding</keyword>
<keyword evidence="1" id="KW-0217">Developmental protein</keyword>
<dbReference type="EMBL" id="JOJR01000085">
    <property type="protein sequence ID" value="RCN46138.1"/>
    <property type="molecule type" value="Genomic_DNA"/>
</dbReference>
<evidence type="ECO:0000256" key="1">
    <source>
        <dbReference type="ARBA" id="ARBA00022473"/>
    </source>
</evidence>
<gene>
    <name evidence="8" type="ORF">ANCCAN_07797</name>
</gene>
<dbReference type="PROSITE" id="PS50940">
    <property type="entry name" value="CHIT_BIND_II"/>
    <property type="match status" value="1"/>
</dbReference>
<evidence type="ECO:0000256" key="3">
    <source>
        <dbReference type="ARBA" id="ARBA00022729"/>
    </source>
</evidence>
<dbReference type="GO" id="GO:0008061">
    <property type="term" value="F:chitin binding"/>
    <property type="evidence" value="ECO:0007669"/>
    <property type="project" value="UniProtKB-KW"/>
</dbReference>
<keyword evidence="4" id="KW-0677">Repeat</keyword>
<dbReference type="InterPro" id="IPR036508">
    <property type="entry name" value="Chitin-bd_dom_sf"/>
</dbReference>
<evidence type="ECO:0000256" key="6">
    <source>
        <dbReference type="ARBA" id="ARBA00023180"/>
    </source>
</evidence>
<name>A0A368GR99_ANCCA</name>
<comment type="caution">
    <text evidence="8">The sequence shown here is derived from an EMBL/GenBank/DDBJ whole genome shotgun (WGS) entry which is preliminary data.</text>
</comment>
<dbReference type="STRING" id="29170.A0A368GR99"/>
<dbReference type="Proteomes" id="UP000252519">
    <property type="component" value="Unassembled WGS sequence"/>
</dbReference>
<evidence type="ECO:0000259" key="7">
    <source>
        <dbReference type="PROSITE" id="PS50940"/>
    </source>
</evidence>
<feature type="non-terminal residue" evidence="8">
    <location>
        <position position="1"/>
    </location>
</feature>
<dbReference type="SUPFAM" id="SSF57625">
    <property type="entry name" value="Invertebrate chitin-binding proteins"/>
    <property type="match status" value="2"/>
</dbReference>
<evidence type="ECO:0000256" key="4">
    <source>
        <dbReference type="ARBA" id="ARBA00022737"/>
    </source>
</evidence>
<dbReference type="InterPro" id="IPR051940">
    <property type="entry name" value="Chitin_bind-dev_reg"/>
</dbReference>
<feature type="domain" description="Chitin-binding type-2" evidence="7">
    <location>
        <begin position="8"/>
        <end position="65"/>
    </location>
</feature>
<keyword evidence="3" id="KW-0732">Signal</keyword>
<organism evidence="8 9">
    <name type="scientific">Ancylostoma caninum</name>
    <name type="common">Dog hookworm</name>
    <dbReference type="NCBI Taxonomy" id="29170"/>
    <lineage>
        <taxon>Eukaryota</taxon>
        <taxon>Metazoa</taxon>
        <taxon>Ecdysozoa</taxon>
        <taxon>Nematoda</taxon>
        <taxon>Chromadorea</taxon>
        <taxon>Rhabditida</taxon>
        <taxon>Rhabditina</taxon>
        <taxon>Rhabditomorpha</taxon>
        <taxon>Strongyloidea</taxon>
        <taxon>Ancylostomatidae</taxon>
        <taxon>Ancylostomatinae</taxon>
        <taxon>Ancylostoma</taxon>
    </lineage>
</organism>
<dbReference type="AlphaFoldDB" id="A0A368GR99"/>
<dbReference type="PANTHER" id="PTHR23301">
    <property type="entry name" value="CHITIN BINDING PERITROPHIN-A"/>
    <property type="match status" value="1"/>
</dbReference>
<dbReference type="PANTHER" id="PTHR23301:SF0">
    <property type="entry name" value="CHITIN-BINDING TYPE-2 DOMAIN-CONTAINING PROTEIN-RELATED"/>
    <property type="match status" value="1"/>
</dbReference>
<dbReference type="OrthoDB" id="5914859at2759"/>
<sequence>LLPVGQSGRVCDGRVNGVYATAPCSNVFDHCYNGILSVKNCPRGLVFNPESNQCDYDSNVVGCEAREEVSCTGRKDGTYTIGCSSTFFFCSNGNLHLSTCQHGLFYDVVRNTVSLLVLYQERAWENLLELSSNLGLEDSGSFGLEVFSATTNGESEHVVDIQRFKENQ</sequence>